<evidence type="ECO:0000313" key="4">
    <source>
        <dbReference type="Proteomes" id="UP000217216"/>
    </source>
</evidence>
<dbReference type="Gene3D" id="3.90.550.10">
    <property type="entry name" value="Spore Coat Polysaccharide Biosynthesis Protein SpsA, Chain A"/>
    <property type="match status" value="1"/>
</dbReference>
<dbReference type="GO" id="GO:0016740">
    <property type="term" value="F:transferase activity"/>
    <property type="evidence" value="ECO:0007669"/>
    <property type="project" value="UniProtKB-KW"/>
</dbReference>
<evidence type="ECO:0000313" key="3">
    <source>
        <dbReference type="EMBL" id="ASY11438.1"/>
    </source>
</evidence>
<dbReference type="InterPro" id="IPR005835">
    <property type="entry name" value="NTP_transferase_dom"/>
</dbReference>
<dbReference type="SUPFAM" id="SSF53448">
    <property type="entry name" value="Nucleotide-diphospho-sugar transferases"/>
    <property type="match status" value="1"/>
</dbReference>
<evidence type="ECO:0000259" key="2">
    <source>
        <dbReference type="PROSITE" id="PS51371"/>
    </source>
</evidence>
<dbReference type="GeneID" id="300656555"/>
<protein>
    <submittedName>
        <fullName evidence="3">Nucleotidyl transferase</fullName>
    </submittedName>
</protein>
<dbReference type="CDD" id="cd04607">
    <property type="entry name" value="CBS_pair_NTP_transferase_assoc"/>
    <property type="match status" value="1"/>
</dbReference>
<keyword evidence="1" id="KW-0129">CBS domain</keyword>
<reference evidence="3 4" key="1">
    <citation type="submission" date="2016-07" db="EMBL/GenBank/DDBJ databases">
        <title>High microdiversification within the ubiquitous acI lineage of Actinobacteria.</title>
        <authorList>
            <person name="Neuenschwander S.M."/>
            <person name="Salcher M."/>
            <person name="Ghai R."/>
            <person name="Pernthaler J."/>
        </authorList>
    </citation>
    <scope>NUCLEOTIDE SEQUENCE [LARGE SCALE GENOMIC DNA]</scope>
    <source>
        <strain evidence="3">MMS-21-155</strain>
    </source>
</reference>
<keyword evidence="3" id="KW-0808">Transferase</keyword>
<dbReference type="InterPro" id="IPR029044">
    <property type="entry name" value="Nucleotide-diphossugar_trans"/>
</dbReference>
<keyword evidence="4" id="KW-1185">Reference proteome</keyword>
<feature type="domain" description="CBS" evidence="2">
    <location>
        <begin position="1"/>
        <end position="62"/>
    </location>
</feature>
<organism evidence="3 4">
    <name type="scientific">Candidatus Planktophila dulcis</name>
    <dbReference type="NCBI Taxonomy" id="1884914"/>
    <lineage>
        <taxon>Bacteria</taxon>
        <taxon>Bacillati</taxon>
        <taxon>Actinomycetota</taxon>
        <taxon>Actinomycetes</taxon>
        <taxon>Candidatus Nanopelagicales</taxon>
        <taxon>Candidatus Nanopelagicaceae</taxon>
        <taxon>Candidatus Planktophila</taxon>
    </lineage>
</organism>
<sequence>MSDNSWSKCVLSPDESVRDAIDNLIASSKRIVLVVSQDGSFAGTVSDGDIRRGLLRGIGLESRLSEIIQRSPIVATPEMSKEIVKQLMLTNRIQQIPIVDSSNKLQGLHEWDDLESEPERENLFVVMAGGEGKRLLPHTLNTPKPMVLIQGKPMLEHILERAKANGFRNFVLIVHHLSQVIEDYFGDGSNWEIRIRYIKEEKPLGTAGGLAQLSGLGKDPIVVTNGDVLSGLNYSDILQFHTDNGASGTMAVRQHEIAHPFGVVTLDGLRIVSIEEKPVQRNYINAGVYVISSEAIQSLAEGAFMNMTDFFATLQARSELVCAYPIHESWIDVGRPEDLREVATKFRES</sequence>
<dbReference type="InterPro" id="IPR000644">
    <property type="entry name" value="CBS_dom"/>
</dbReference>
<name>A0AAC9YSC5_9ACTN</name>
<dbReference type="EMBL" id="CP016770">
    <property type="protein sequence ID" value="ASY11438.1"/>
    <property type="molecule type" value="Genomic_DNA"/>
</dbReference>
<dbReference type="Proteomes" id="UP000217216">
    <property type="component" value="Chromosome"/>
</dbReference>
<gene>
    <name evidence="3" type="ORF">A1s21155_00155</name>
</gene>
<dbReference type="KEGG" id="plak:A1s21155_00155"/>
<dbReference type="InterPro" id="IPR050486">
    <property type="entry name" value="Mannose-1P_guanyltransferase"/>
</dbReference>
<accession>A0AAC9YSC5</accession>
<dbReference type="CDD" id="cd06426">
    <property type="entry name" value="NTP_transferase_like_2"/>
    <property type="match status" value="1"/>
</dbReference>
<dbReference type="Pfam" id="PF00483">
    <property type="entry name" value="NTP_transferase"/>
    <property type="match status" value="1"/>
</dbReference>
<dbReference type="AlphaFoldDB" id="A0AAC9YSC5"/>
<evidence type="ECO:0000256" key="1">
    <source>
        <dbReference type="PROSITE-ProRule" id="PRU00703"/>
    </source>
</evidence>
<dbReference type="InterPro" id="IPR046342">
    <property type="entry name" value="CBS_dom_sf"/>
</dbReference>
<dbReference type="RefSeq" id="WP_095695878.1">
    <property type="nucleotide sequence ID" value="NZ_CP016770.1"/>
</dbReference>
<dbReference type="Gene3D" id="3.10.580.10">
    <property type="entry name" value="CBS-domain"/>
    <property type="match status" value="1"/>
</dbReference>
<dbReference type="PROSITE" id="PS51371">
    <property type="entry name" value="CBS"/>
    <property type="match status" value="2"/>
</dbReference>
<dbReference type="SUPFAM" id="SSF54631">
    <property type="entry name" value="CBS-domain pair"/>
    <property type="match status" value="1"/>
</dbReference>
<dbReference type="Pfam" id="PF00571">
    <property type="entry name" value="CBS"/>
    <property type="match status" value="2"/>
</dbReference>
<feature type="domain" description="CBS" evidence="2">
    <location>
        <begin position="68"/>
        <end position="124"/>
    </location>
</feature>
<dbReference type="PANTHER" id="PTHR22572">
    <property type="entry name" value="SUGAR-1-PHOSPHATE GUANYL TRANSFERASE"/>
    <property type="match status" value="1"/>
</dbReference>
<proteinExistence type="predicted"/>
<dbReference type="SMART" id="SM00116">
    <property type="entry name" value="CBS"/>
    <property type="match status" value="2"/>
</dbReference>